<protein>
    <recommendedName>
        <fullName evidence="2">X-Tfes XVIPCD domain-containing protein</fullName>
    </recommendedName>
</protein>
<accession>A0A0H2X4T2</accession>
<dbReference type="HOGENOM" id="CLU_072079_0_0_6"/>
<feature type="compositionally biased region" description="Polar residues" evidence="1">
    <location>
        <begin position="301"/>
        <end position="311"/>
    </location>
</feature>
<proteinExistence type="predicted"/>
<feature type="region of interest" description="Disordered" evidence="1">
    <location>
        <begin position="292"/>
        <end position="333"/>
    </location>
</feature>
<evidence type="ECO:0000313" key="4">
    <source>
        <dbReference type="Proteomes" id="UP000000420"/>
    </source>
</evidence>
<dbReference type="EMBL" id="CP000050">
    <property type="protein sequence ID" value="AAY48093.1"/>
    <property type="molecule type" value="Genomic_DNA"/>
</dbReference>
<dbReference type="KEGG" id="xcb:XC_1019"/>
<dbReference type="Pfam" id="PF20410">
    <property type="entry name" value="X-Tfes_XVIPCD"/>
    <property type="match status" value="1"/>
</dbReference>
<organism evidence="3 4">
    <name type="scientific">Xanthomonas campestris pv. campestris (strain 8004)</name>
    <dbReference type="NCBI Taxonomy" id="314565"/>
    <lineage>
        <taxon>Bacteria</taxon>
        <taxon>Pseudomonadati</taxon>
        <taxon>Pseudomonadota</taxon>
        <taxon>Gammaproteobacteria</taxon>
        <taxon>Lysobacterales</taxon>
        <taxon>Lysobacteraceae</taxon>
        <taxon>Xanthomonas</taxon>
    </lineage>
</organism>
<dbReference type="RefSeq" id="WP_011038253.1">
    <property type="nucleotide sequence ID" value="NC_007086.1"/>
</dbReference>
<dbReference type="AlphaFoldDB" id="A0A0H2X4T2"/>
<dbReference type="InterPro" id="IPR046519">
    <property type="entry name" value="X-Tfes_XVIPCD"/>
</dbReference>
<evidence type="ECO:0000256" key="1">
    <source>
        <dbReference type="SAM" id="MobiDB-lite"/>
    </source>
</evidence>
<gene>
    <name evidence="3" type="ordered locus">XC_1019</name>
</gene>
<name>A0A0H2X4T2_XANC8</name>
<feature type="domain" description="X-Tfes XVIPCD" evidence="2">
    <location>
        <begin position="198"/>
        <end position="298"/>
    </location>
</feature>
<reference evidence="3 4" key="1">
    <citation type="journal article" date="2005" name="Genome Res.">
        <title>Comparative and functional genomic analyses of the pathogenicity of phytopathogen Xanthomonas campestris pv. campestris.</title>
        <authorList>
            <person name="Qian W."/>
            <person name="Jia Y."/>
            <person name="Ren S.X."/>
            <person name="He Y.Q."/>
            <person name="Feng J.X."/>
            <person name="Lu L.F."/>
            <person name="Sun Q."/>
            <person name="Ying G."/>
            <person name="Tang D.J."/>
            <person name="Tang H."/>
            <person name="Wu W."/>
            <person name="Hao P."/>
            <person name="Wang L."/>
            <person name="Jiang B.L."/>
            <person name="Zeng S."/>
            <person name="Gu W.Y."/>
            <person name="Lu G."/>
            <person name="Rong L."/>
            <person name="Tian Y."/>
            <person name="Yao Z."/>
            <person name="Fu G."/>
            <person name="Chen B."/>
            <person name="Fang R."/>
            <person name="Qiang B."/>
            <person name="Chen Z."/>
            <person name="Zhao G.P."/>
            <person name="Tang J.L."/>
            <person name="He C."/>
        </authorList>
    </citation>
    <scope>NUCLEOTIDE SEQUENCE [LARGE SCALE GENOMIC DNA]</scope>
    <source>
        <strain evidence="3 4">8004</strain>
    </source>
</reference>
<evidence type="ECO:0000259" key="2">
    <source>
        <dbReference type="Pfam" id="PF20410"/>
    </source>
</evidence>
<evidence type="ECO:0000313" key="3">
    <source>
        <dbReference type="EMBL" id="AAY48093.1"/>
    </source>
</evidence>
<dbReference type="Proteomes" id="UP000000420">
    <property type="component" value="Chromosome"/>
</dbReference>
<sequence length="333" mass="36898">MPKYTIEARSLNVLGVAGHDFWVLRDEQGKALAELHGLATDRQTGEALTIGTDEARHSLRAWNLALDGAYAASVGTDVSRSTFIEDNQQSRTVVIGDKDEILARWNTAVKAMPELNALNLNYPKYGFKVFGDTVNSNSAFRTFGELMSLPVEGFPGRVEPGLGNRMLSEERIEELRYREQPAQNRELERTPANDPIRQGHPDHALMQQIREKIEGLKNSGHVQAADSARITASVYALAKQNNFSSVDEIALSKQTNAAAPGEKIFILQGASDNPATLRAYMPTQEAIQTPVEQSFEKVRKLQSSESVTERAQQQPPHQIPEQEARQRPTVPSL</sequence>